<dbReference type="EMBL" id="FUYV01000009">
    <property type="protein sequence ID" value="SKC03458.1"/>
    <property type="molecule type" value="Genomic_DNA"/>
</dbReference>
<gene>
    <name evidence="1" type="ORF">SAMN03080601_01728</name>
</gene>
<reference evidence="1 2" key="1">
    <citation type="submission" date="2017-02" db="EMBL/GenBank/DDBJ databases">
        <authorList>
            <person name="Peterson S.W."/>
        </authorList>
    </citation>
    <scope>NUCLEOTIDE SEQUENCE [LARGE SCALE GENOMIC DNA]</scope>
    <source>
        <strain evidence="1 2">DSM 24412</strain>
    </source>
</reference>
<keyword evidence="2" id="KW-1185">Reference proteome</keyword>
<evidence type="ECO:0000313" key="1">
    <source>
        <dbReference type="EMBL" id="SKC03458.1"/>
    </source>
</evidence>
<evidence type="ECO:0000313" key="2">
    <source>
        <dbReference type="Proteomes" id="UP000191055"/>
    </source>
</evidence>
<organism evidence="1 2">
    <name type="scientific">Alkalitalea saponilacus</name>
    <dbReference type="NCBI Taxonomy" id="889453"/>
    <lineage>
        <taxon>Bacteria</taxon>
        <taxon>Pseudomonadati</taxon>
        <taxon>Bacteroidota</taxon>
        <taxon>Bacteroidia</taxon>
        <taxon>Marinilabiliales</taxon>
        <taxon>Marinilabiliaceae</taxon>
        <taxon>Alkalitalea</taxon>
    </lineage>
</organism>
<dbReference type="Proteomes" id="UP000191055">
    <property type="component" value="Unassembled WGS sequence"/>
</dbReference>
<protein>
    <submittedName>
        <fullName evidence="1">Uncharacterized protein</fullName>
    </submittedName>
</protein>
<name>A0A1T5G4V1_9BACT</name>
<accession>A0A1T5G4V1</accession>
<dbReference type="AlphaFoldDB" id="A0A1T5G4V1"/>
<dbReference type="STRING" id="889453.SAMN03080601_01728"/>
<sequence length="40" mass="4983">MHSFNFEEREDEKEYLHSDFEQDFLLTTKFLNLLKDILVF</sequence>
<proteinExistence type="predicted"/>